<dbReference type="Gene3D" id="3.40.50.150">
    <property type="entry name" value="Vaccinia Virus protein VP39"/>
    <property type="match status" value="1"/>
</dbReference>
<dbReference type="EMBL" id="CP049057">
    <property type="protein sequence ID" value="QIE58322.1"/>
    <property type="molecule type" value="Genomic_DNA"/>
</dbReference>
<dbReference type="InterPro" id="IPR029063">
    <property type="entry name" value="SAM-dependent_MTases_sf"/>
</dbReference>
<dbReference type="KEGG" id="mgel:G5B37_01705"/>
<gene>
    <name evidence="1" type="ORF">G5B37_01705</name>
</gene>
<dbReference type="GO" id="GO:0032259">
    <property type="term" value="P:methylation"/>
    <property type="evidence" value="ECO:0007669"/>
    <property type="project" value="UniProtKB-KW"/>
</dbReference>
<accession>A0A6G6GIF2</accession>
<keyword evidence="1" id="KW-0808">Transferase</keyword>
<evidence type="ECO:0000313" key="1">
    <source>
        <dbReference type="EMBL" id="QIE58322.1"/>
    </source>
</evidence>
<proteinExistence type="predicted"/>
<evidence type="ECO:0000313" key="2">
    <source>
        <dbReference type="Proteomes" id="UP000505306"/>
    </source>
</evidence>
<organism evidence="1 2">
    <name type="scientific">Rasiella rasia</name>
    <dbReference type="NCBI Taxonomy" id="2744027"/>
    <lineage>
        <taxon>Bacteria</taxon>
        <taxon>Pseudomonadati</taxon>
        <taxon>Bacteroidota</taxon>
        <taxon>Flavobacteriia</taxon>
        <taxon>Flavobacteriales</taxon>
        <taxon>Flavobacteriaceae</taxon>
        <taxon>Rasiella</taxon>
    </lineage>
</organism>
<dbReference type="GO" id="GO:0008168">
    <property type="term" value="F:methyltransferase activity"/>
    <property type="evidence" value="ECO:0007669"/>
    <property type="project" value="UniProtKB-KW"/>
</dbReference>
<dbReference type="RefSeq" id="WP_164678329.1">
    <property type="nucleotide sequence ID" value="NZ_CP049057.1"/>
</dbReference>
<dbReference type="Proteomes" id="UP000505306">
    <property type="component" value="Chromosome"/>
</dbReference>
<dbReference type="Gene3D" id="2.20.25.110">
    <property type="entry name" value="S-adenosyl-L-methionine-dependent methyltransferases"/>
    <property type="match status" value="1"/>
</dbReference>
<reference evidence="1 2" key="1">
    <citation type="submission" date="2020-02" db="EMBL/GenBank/DDBJ databases">
        <title>Complete genome sequence of Flavobacteriaceae bacterium.</title>
        <authorList>
            <person name="Kim S.-J."/>
            <person name="Kim Y.-S."/>
            <person name="Kim K.-H."/>
        </authorList>
    </citation>
    <scope>NUCLEOTIDE SEQUENCE [LARGE SCALE GENOMIC DNA]</scope>
    <source>
        <strain evidence="1 2">RR4-40</strain>
    </source>
</reference>
<dbReference type="AlphaFoldDB" id="A0A6G6GIF2"/>
<dbReference type="PANTHER" id="PTHR43861">
    <property type="entry name" value="TRANS-ACONITATE 2-METHYLTRANSFERASE-RELATED"/>
    <property type="match status" value="1"/>
</dbReference>
<keyword evidence="2" id="KW-1185">Reference proteome</keyword>
<dbReference type="CDD" id="cd02440">
    <property type="entry name" value="AdoMet_MTases"/>
    <property type="match status" value="1"/>
</dbReference>
<keyword evidence="1" id="KW-0489">Methyltransferase</keyword>
<dbReference type="SUPFAM" id="SSF53335">
    <property type="entry name" value="S-adenosyl-L-methionine-dependent methyltransferases"/>
    <property type="match status" value="1"/>
</dbReference>
<name>A0A6G6GIF2_9FLAO</name>
<sequence length="244" mass="28401">MQKEKMGAWYSSWFDTPYYHILYKDRGHEEANSFMKRLTTFLSLEKEDTILDLACGKGRHAISLSKMGFNVTGVDLSEASIAHAKQFETDNLRFKVHDMCIPFPATFNAVFNLFTSFGYFDTEEDNLRTIKAIKQELNEDGHAVIDFMNVKNVLTNLVPSETKVVDHITFYIERYIEEGHIIKKISFKDAETSYTFKERVKALTLVDFKQYFERAGLELVHIFGDYSLAPFHEETSERLILIFR</sequence>
<dbReference type="Pfam" id="PF13489">
    <property type="entry name" value="Methyltransf_23"/>
    <property type="match status" value="1"/>
</dbReference>
<protein>
    <submittedName>
        <fullName evidence="1">Methyltransferase domain-containing protein</fullName>
    </submittedName>
</protein>